<feature type="compositionally biased region" description="Basic and acidic residues" evidence="1">
    <location>
        <begin position="165"/>
        <end position="178"/>
    </location>
</feature>
<dbReference type="Proteomes" id="UP000245464">
    <property type="component" value="Chromosome 1"/>
</dbReference>
<reference evidence="6" key="4">
    <citation type="journal article" date="2022" name="Microb. Genom.">
        <title>A global pangenome for the wheat fungal pathogen Pyrenophora tritici-repentis and prediction of effector protein structural homology.</title>
        <authorList>
            <person name="Moolhuijzen P.M."/>
            <person name="See P.T."/>
            <person name="Shi G."/>
            <person name="Powell H.R."/>
            <person name="Cockram J."/>
            <person name="Jorgensen L.N."/>
            <person name="Benslimane H."/>
            <person name="Strelkov S.E."/>
            <person name="Turner J."/>
            <person name="Liu Z."/>
            <person name="Moffat C.S."/>
        </authorList>
    </citation>
    <scope>NUCLEOTIDE SEQUENCE [LARGE SCALE GENOMIC DNA]</scope>
</reference>
<evidence type="ECO:0000256" key="2">
    <source>
        <dbReference type="SAM" id="Phobius"/>
    </source>
</evidence>
<keyword evidence="2" id="KW-0812">Transmembrane</keyword>
<dbReference type="EMBL" id="NQIK02000001">
    <property type="protein sequence ID" value="KAF7576750.1"/>
    <property type="molecule type" value="Genomic_DNA"/>
</dbReference>
<evidence type="ECO:0000256" key="1">
    <source>
        <dbReference type="SAM" id="MobiDB-lite"/>
    </source>
</evidence>
<evidence type="ECO:0000313" key="5">
    <source>
        <dbReference type="Proteomes" id="UP000245464"/>
    </source>
</evidence>
<keyword evidence="2" id="KW-1133">Transmembrane helix</keyword>
<evidence type="ECO:0000313" key="6">
    <source>
        <dbReference type="Proteomes" id="UP000249757"/>
    </source>
</evidence>
<reference evidence="4" key="3">
    <citation type="journal article" date="2022" name="bioRxiv">
        <title>A global pangenome for the wheat fungal pathogen Pyrenophora tritici-repentis and prediction of effector protein structural homology.</title>
        <authorList>
            <person name="Moolhuijzen P."/>
            <person name="See P.T."/>
            <person name="Shi G."/>
            <person name="Powell H.R."/>
            <person name="Cockram J."/>
            <person name="Jorgensen L.N."/>
            <person name="Benslimane H."/>
            <person name="Strelkov S.E."/>
            <person name="Turner J."/>
            <person name="Liu Z."/>
            <person name="Moffat C.S."/>
        </authorList>
    </citation>
    <scope>NUCLEOTIDE SEQUENCE</scope>
    <source>
        <strain evidence="4">86-124</strain>
    </source>
</reference>
<name>A0A2W1DGG1_9PLEO</name>
<organism evidence="4 6">
    <name type="scientific">Pyrenophora tritici-repentis</name>
    <dbReference type="NCBI Taxonomy" id="45151"/>
    <lineage>
        <taxon>Eukaryota</taxon>
        <taxon>Fungi</taxon>
        <taxon>Dikarya</taxon>
        <taxon>Ascomycota</taxon>
        <taxon>Pezizomycotina</taxon>
        <taxon>Dothideomycetes</taxon>
        <taxon>Pleosporomycetidae</taxon>
        <taxon>Pleosporales</taxon>
        <taxon>Pleosporineae</taxon>
        <taxon>Pleosporaceae</taxon>
        <taxon>Pyrenophora</taxon>
    </lineage>
</organism>
<gene>
    <name evidence="4" type="ORF">Ptr86124_000910</name>
    <name evidence="3" type="ORF">PtrM4_009900</name>
</gene>
<keyword evidence="6" id="KW-1185">Reference proteome</keyword>
<feature type="compositionally biased region" description="Basic residues" evidence="1">
    <location>
        <begin position="180"/>
        <end position="192"/>
    </location>
</feature>
<proteinExistence type="predicted"/>
<dbReference type="OrthoDB" id="5394233at2759"/>
<dbReference type="OMA" id="HLEWNHY"/>
<comment type="caution">
    <text evidence="4">The sequence shown here is derived from an EMBL/GenBank/DDBJ whole genome shotgun (WGS) entry which is preliminary data.</text>
</comment>
<keyword evidence="2" id="KW-0472">Membrane</keyword>
<evidence type="ECO:0000313" key="4">
    <source>
        <dbReference type="EMBL" id="KAI1520542.1"/>
    </source>
</evidence>
<reference evidence="4" key="2">
    <citation type="submission" date="2021-05" db="EMBL/GenBank/DDBJ databases">
        <authorList>
            <person name="Moolhuijzen P.M."/>
            <person name="Moffat C.S."/>
        </authorList>
    </citation>
    <scope>NUCLEOTIDE SEQUENCE</scope>
    <source>
        <strain evidence="4">86-124</strain>
    </source>
</reference>
<accession>A0A2W1DGG1</accession>
<protein>
    <submittedName>
        <fullName evidence="4">Uncharacterized protein</fullName>
    </submittedName>
</protein>
<sequence length="206" mass="21873">MPFDFEKYDEKCSQMSPEQLQLEWEHYTRLISGAAASATLGGSALVFTAGVSIIGVAIGSAGFHNARKKRQIIKRHLARYREAPTTRRRDVMGSAAFNGAVGITTLGLGTLGAEKVLELGIEHGVFGGAAETGVAVATGVVVNGVNTAADDTYHKGLKKRAEKRAGLAIEEKHSDGKKTNNGKRRKARKKPHGSSVSSLSIETVSV</sequence>
<dbReference type="AlphaFoldDB" id="A0A2W1DGG1"/>
<feature type="compositionally biased region" description="Low complexity" evidence="1">
    <location>
        <begin position="194"/>
        <end position="206"/>
    </location>
</feature>
<reference evidence="3 5" key="1">
    <citation type="journal article" date="2018" name="BMC Genomics">
        <title>Comparative genomics of the wheat fungal pathogen Pyrenophora tritici-repentis reveals chromosomal variations and genome plasticity.</title>
        <authorList>
            <person name="Moolhuijzen P."/>
            <person name="See P.T."/>
            <person name="Hane J.K."/>
            <person name="Shi G."/>
            <person name="Liu Z."/>
            <person name="Oliver R.P."/>
            <person name="Moffat C.S."/>
        </authorList>
    </citation>
    <scope>NUCLEOTIDE SEQUENCE [LARGE SCALE GENOMIC DNA]</scope>
    <source>
        <strain evidence="3">M4</strain>
    </source>
</reference>
<feature type="region of interest" description="Disordered" evidence="1">
    <location>
        <begin position="165"/>
        <end position="206"/>
    </location>
</feature>
<feature type="transmembrane region" description="Helical" evidence="2">
    <location>
        <begin position="44"/>
        <end position="66"/>
    </location>
</feature>
<dbReference type="EMBL" id="NRDI02000001">
    <property type="protein sequence ID" value="KAI1520542.1"/>
    <property type="molecule type" value="Genomic_DNA"/>
</dbReference>
<evidence type="ECO:0000313" key="3">
    <source>
        <dbReference type="EMBL" id="KAF7576750.1"/>
    </source>
</evidence>
<dbReference type="Proteomes" id="UP000249757">
    <property type="component" value="Unassembled WGS sequence"/>
</dbReference>